<dbReference type="EMBL" id="QFWV02000004">
    <property type="protein sequence ID" value="RKF07452.1"/>
    <property type="molecule type" value="Genomic_DNA"/>
</dbReference>
<protein>
    <recommendedName>
        <fullName evidence="2">Flavodoxin domain-containing protein</fullName>
    </recommendedName>
</protein>
<dbReference type="Gene3D" id="3.40.50.360">
    <property type="match status" value="1"/>
</dbReference>
<dbReference type="AlphaFoldDB" id="A0A3A8AAU7"/>
<gene>
    <name evidence="3" type="ORF">DEM25_006530</name>
</gene>
<feature type="domain" description="Flavodoxin" evidence="2">
    <location>
        <begin position="24"/>
        <end position="145"/>
    </location>
</feature>
<evidence type="ECO:0000313" key="4">
    <source>
        <dbReference type="Proteomes" id="UP000246132"/>
    </source>
</evidence>
<comment type="caution">
    <text evidence="3">The sequence shown here is derived from an EMBL/GenBank/DDBJ whole genome shotgun (WGS) entry which is preliminary data.</text>
</comment>
<evidence type="ECO:0000256" key="1">
    <source>
        <dbReference type="ARBA" id="ARBA00001917"/>
    </source>
</evidence>
<keyword evidence="4" id="KW-1185">Reference proteome</keyword>
<dbReference type="GO" id="GO:0010181">
    <property type="term" value="F:FMN binding"/>
    <property type="evidence" value="ECO:0007669"/>
    <property type="project" value="InterPro"/>
</dbReference>
<dbReference type="Proteomes" id="UP000246132">
    <property type="component" value="Unassembled WGS sequence"/>
</dbReference>
<organism evidence="3 4">
    <name type="scientific">Oceaniradius stylonematis</name>
    <dbReference type="NCBI Taxonomy" id="2184161"/>
    <lineage>
        <taxon>Bacteria</taxon>
        <taxon>Pseudomonadati</taxon>
        <taxon>Pseudomonadota</taxon>
        <taxon>Alphaproteobacteria</taxon>
        <taxon>Hyphomicrobiales</taxon>
        <taxon>Ahrensiaceae</taxon>
        <taxon>Oceaniradius</taxon>
    </lineage>
</organism>
<evidence type="ECO:0000313" key="3">
    <source>
        <dbReference type="EMBL" id="RKF07452.1"/>
    </source>
</evidence>
<accession>A0A3A8AAU7</accession>
<evidence type="ECO:0000259" key="2">
    <source>
        <dbReference type="Pfam" id="PF12724"/>
    </source>
</evidence>
<reference evidence="3 4" key="1">
    <citation type="journal article" date="2018" name="Int. J. Syst. Bacteriol.">
        <title>Oceaniradius stylonemae gen. nov., sp. nov., isolated from a red alga, Stylonema cornu-cervi.</title>
        <authorList>
            <person name="Jeong S."/>
        </authorList>
    </citation>
    <scope>NUCLEOTIDE SEQUENCE [LARGE SCALE GENOMIC DNA]</scope>
    <source>
        <strain evidence="3 4">StC1</strain>
    </source>
</reference>
<comment type="cofactor">
    <cofactor evidence="1">
        <name>FMN</name>
        <dbReference type="ChEBI" id="CHEBI:58210"/>
    </cofactor>
</comment>
<sequence>MRSGAVPLGSTHVPAHGDVMKGAIFYATRYGSTGQYARWIAEATGLDAYDIDAGGASIGDFDFLVLGSPVIYHKLMFWKWVRRHLDTIVEKPVIVFTVSGVSAGEKLDGWIAESLPQDLIDRMHHVALRGRQDPRELTRYDRMMLIIGSLMNRDRQAAREELHGFDFMDKDSIGPVVALVERLKAGETAA</sequence>
<dbReference type="GO" id="GO:0009055">
    <property type="term" value="F:electron transfer activity"/>
    <property type="evidence" value="ECO:0007669"/>
    <property type="project" value="InterPro"/>
</dbReference>
<dbReference type="PROSITE" id="PS00201">
    <property type="entry name" value="FLAVODOXIN"/>
    <property type="match status" value="1"/>
</dbReference>
<proteinExistence type="predicted"/>
<name>A0A3A8AAU7_9HYPH</name>
<dbReference type="InterPro" id="IPR026816">
    <property type="entry name" value="Flavodoxin_dom"/>
</dbReference>
<dbReference type="SUPFAM" id="SSF52218">
    <property type="entry name" value="Flavoproteins"/>
    <property type="match status" value="1"/>
</dbReference>
<dbReference type="Pfam" id="PF12724">
    <property type="entry name" value="Flavodoxin_5"/>
    <property type="match status" value="1"/>
</dbReference>
<dbReference type="InterPro" id="IPR001226">
    <property type="entry name" value="Flavodoxin_CS"/>
</dbReference>
<dbReference type="InterPro" id="IPR029039">
    <property type="entry name" value="Flavoprotein-like_sf"/>
</dbReference>